<accession>A0A433Q816</accession>
<reference evidence="4 5" key="1">
    <citation type="journal article" date="2018" name="New Phytol.">
        <title>Phylogenomics of Endogonaceae and evolution of mycorrhizas within Mucoromycota.</title>
        <authorList>
            <person name="Chang Y."/>
            <person name="Desiro A."/>
            <person name="Na H."/>
            <person name="Sandor L."/>
            <person name="Lipzen A."/>
            <person name="Clum A."/>
            <person name="Barry K."/>
            <person name="Grigoriev I.V."/>
            <person name="Martin F.M."/>
            <person name="Stajich J.E."/>
            <person name="Smith M.E."/>
            <person name="Bonito G."/>
            <person name="Spatafora J.W."/>
        </authorList>
    </citation>
    <scope>NUCLEOTIDE SEQUENCE [LARGE SCALE GENOMIC DNA]</scope>
    <source>
        <strain evidence="4 5">AD002</strain>
    </source>
</reference>
<keyword evidence="5" id="KW-1185">Reference proteome</keyword>
<dbReference type="InterPro" id="IPR017943">
    <property type="entry name" value="Bactericidal_perm-incr_a/b_dom"/>
</dbReference>
<gene>
    <name evidence="4" type="ORF">BC938DRAFT_471468</name>
</gene>
<proteinExistence type="predicted"/>
<evidence type="ECO:0000313" key="4">
    <source>
        <dbReference type="EMBL" id="RUS25917.1"/>
    </source>
</evidence>
<dbReference type="InterPro" id="IPR045967">
    <property type="entry name" value="HAM1-like_N"/>
</dbReference>
<dbReference type="AlphaFoldDB" id="A0A433Q816"/>
<dbReference type="Pfam" id="PF14613">
    <property type="entry name" value="HAM1_C"/>
    <property type="match status" value="1"/>
</dbReference>
<evidence type="ECO:0000259" key="2">
    <source>
        <dbReference type="Pfam" id="PF14613"/>
    </source>
</evidence>
<feature type="domain" description="HAM1-like C-terminal" evidence="2">
    <location>
        <begin position="479"/>
        <end position="548"/>
    </location>
</feature>
<dbReference type="GO" id="GO:0008289">
    <property type="term" value="F:lipid binding"/>
    <property type="evidence" value="ECO:0007669"/>
    <property type="project" value="InterPro"/>
</dbReference>
<dbReference type="PANTHER" id="PTHR31138">
    <property type="entry name" value="CHROMOSOME 19, WHOLE GENOME SHOTGUN SEQUENCE"/>
    <property type="match status" value="1"/>
</dbReference>
<organism evidence="4 5">
    <name type="scientific">Jimgerdemannia flammicorona</name>
    <dbReference type="NCBI Taxonomy" id="994334"/>
    <lineage>
        <taxon>Eukaryota</taxon>
        <taxon>Fungi</taxon>
        <taxon>Fungi incertae sedis</taxon>
        <taxon>Mucoromycota</taxon>
        <taxon>Mucoromycotina</taxon>
        <taxon>Endogonomycetes</taxon>
        <taxon>Endogonales</taxon>
        <taxon>Endogonaceae</taxon>
        <taxon>Jimgerdemannia</taxon>
    </lineage>
</organism>
<dbReference type="InterPro" id="IPR027842">
    <property type="entry name" value="HAM1-like_C"/>
</dbReference>
<evidence type="ECO:0000259" key="3">
    <source>
        <dbReference type="Pfam" id="PF19343"/>
    </source>
</evidence>
<dbReference type="Gene3D" id="3.15.10.10">
    <property type="entry name" value="Bactericidal permeability-increasing protein, domain 1"/>
    <property type="match status" value="1"/>
</dbReference>
<name>A0A433Q816_9FUNG</name>
<feature type="compositionally biased region" description="Polar residues" evidence="1">
    <location>
        <begin position="1"/>
        <end position="43"/>
    </location>
</feature>
<dbReference type="SUPFAM" id="SSF55394">
    <property type="entry name" value="Bactericidal permeability-increasing protein, BPI"/>
    <property type="match status" value="1"/>
</dbReference>
<evidence type="ECO:0000256" key="1">
    <source>
        <dbReference type="SAM" id="MobiDB-lite"/>
    </source>
</evidence>
<feature type="domain" description="HAM1-like N-terminal" evidence="3">
    <location>
        <begin position="30"/>
        <end position="465"/>
    </location>
</feature>
<feature type="region of interest" description="Disordered" evidence="1">
    <location>
        <begin position="556"/>
        <end position="585"/>
    </location>
</feature>
<dbReference type="EMBL" id="RBNJ01011662">
    <property type="protein sequence ID" value="RUS25917.1"/>
    <property type="molecule type" value="Genomic_DNA"/>
</dbReference>
<dbReference type="Proteomes" id="UP000274822">
    <property type="component" value="Unassembled WGS sequence"/>
</dbReference>
<comment type="caution">
    <text evidence="4">The sequence shown here is derived from an EMBL/GenBank/DDBJ whole genome shotgun (WGS) entry which is preliminary data.</text>
</comment>
<dbReference type="Pfam" id="PF19343">
    <property type="entry name" value="HAM1_N"/>
    <property type="match status" value="1"/>
</dbReference>
<sequence>EYSQQQPSSGEYSQQQPSSGEYSQQQPSSGEYSQQPLGDQRQQPIHAGGYEGEATPREAASAIKATSKQHAGDLYQQATSGAEPIIQRYSAGELTTKEAASQLGRGAVQGVRAAVDNIELSDEQRNVLIGRFKKILIEAHGSDEFQSALDDLVEIIRAIANHGEQVGQHVTQATQKVSERHGDHLTEAQNSARTLVEKFAGGKSLDGVIQAITDMGREVRNDEELRRVLDDMAEFLRRSLRDTDYIQRVDWNNEASDLFKRGRHNLVENHRGNVDRVFDEASAFATALQRDEITNELASDLERLTSDLFLDENGKPAFKYELVKDFVKIVPIIASKLEYLALPKIDYADDEFEYILDNIVLRCTNIIPRHLHIRTDTKVRIEPPTTRDHVQGDTSMSDAGVSMDNRVEVTISYQNAEIRAHAMDMAFYYNKKTGLAKMMDVGYADMSIPDKGVSIHLTLAQANDKDRANVIKVEKADCTIHEFKLKLHDTKHDFLYKLLGPMINKNVKKQAEKAIEKQLHQIVFQLDQQLNKLSERAEQTRQETMHQATGTLKQAGGNLKQAGGNLKHQAATSNTPAAKLVQKEE</sequence>
<feature type="region of interest" description="Disordered" evidence="1">
    <location>
        <begin position="1"/>
        <end position="68"/>
    </location>
</feature>
<evidence type="ECO:0000313" key="5">
    <source>
        <dbReference type="Proteomes" id="UP000274822"/>
    </source>
</evidence>
<dbReference type="PANTHER" id="PTHR31138:SF1">
    <property type="entry name" value="PDZ DOMAIN-CONTAINING PROTEIN"/>
    <property type="match status" value="1"/>
</dbReference>
<feature type="non-terminal residue" evidence="4">
    <location>
        <position position="1"/>
    </location>
</feature>
<protein>
    <submittedName>
        <fullName evidence="4">Uncharacterized protein</fullName>
    </submittedName>
</protein>